<dbReference type="AlphaFoldDB" id="A0A5B8UG60"/>
<protein>
    <submittedName>
        <fullName evidence="1">Uncharacterized protein</fullName>
    </submittedName>
</protein>
<reference evidence="1 2" key="1">
    <citation type="journal article" date="2015" name="Int. J. Syst. Evol. Microbiol.">
        <title>Flavisolibacter ginsenosidimutans sp. nov., with ginsenoside-converting activity isolated from soil used for cultivating ginseng.</title>
        <authorList>
            <person name="Zhao Y."/>
            <person name="Liu Q."/>
            <person name="Kang M.S."/>
            <person name="Jin F."/>
            <person name="Yu H."/>
            <person name="Im W.T."/>
        </authorList>
    </citation>
    <scope>NUCLEOTIDE SEQUENCE [LARGE SCALE GENOMIC DNA]</scope>
    <source>
        <strain evidence="1 2">Gsoil 636</strain>
    </source>
</reference>
<evidence type="ECO:0000313" key="1">
    <source>
        <dbReference type="EMBL" id="QEC55296.1"/>
    </source>
</evidence>
<organism evidence="1 2">
    <name type="scientific">Flavisolibacter ginsenosidimutans</name>
    <dbReference type="NCBI Taxonomy" id="661481"/>
    <lineage>
        <taxon>Bacteria</taxon>
        <taxon>Pseudomonadati</taxon>
        <taxon>Bacteroidota</taxon>
        <taxon>Chitinophagia</taxon>
        <taxon>Chitinophagales</taxon>
        <taxon>Chitinophagaceae</taxon>
        <taxon>Flavisolibacter</taxon>
    </lineage>
</organism>
<gene>
    <name evidence="1" type="ORF">FSB75_05040</name>
</gene>
<dbReference type="RefSeq" id="WP_146783709.1">
    <property type="nucleotide sequence ID" value="NZ_BAABIO010000006.1"/>
</dbReference>
<accession>A0A5B8UG60</accession>
<dbReference type="InterPro" id="IPR046342">
    <property type="entry name" value="CBS_dom_sf"/>
</dbReference>
<dbReference type="EMBL" id="CP042433">
    <property type="protein sequence ID" value="QEC55296.1"/>
    <property type="molecule type" value="Genomic_DNA"/>
</dbReference>
<evidence type="ECO:0000313" key="2">
    <source>
        <dbReference type="Proteomes" id="UP000321204"/>
    </source>
</evidence>
<name>A0A5B8UG60_9BACT</name>
<dbReference type="Proteomes" id="UP000321204">
    <property type="component" value="Chromosome"/>
</dbReference>
<dbReference type="KEGG" id="fgg:FSB75_05040"/>
<keyword evidence="2" id="KW-1185">Reference proteome</keyword>
<proteinExistence type="predicted"/>
<dbReference type="OrthoDB" id="9800627at2"/>
<sequence>MKWSVNLVTVKGLTLYRQLRKLLEGYKLKDMVMCDYDSLDANVNVNKAIGLLQQNYGRHFIVTNNGLPVAALAGMEVMKALTDEQYDAGIGTLMKDNFVAFDGDKPAVGVLEKLSSNEEKLYPVREEGTLPVL</sequence>
<dbReference type="SUPFAM" id="SSF54631">
    <property type="entry name" value="CBS-domain pair"/>
    <property type="match status" value="1"/>
</dbReference>